<dbReference type="PANTHER" id="PTHR46300:SF7">
    <property type="entry name" value="P450, PUTATIVE (EUROFUNG)-RELATED"/>
    <property type="match status" value="1"/>
</dbReference>
<evidence type="ECO:0000256" key="1">
    <source>
        <dbReference type="ARBA" id="ARBA00001971"/>
    </source>
</evidence>
<evidence type="ECO:0000256" key="10">
    <source>
        <dbReference type="RuleBase" id="RU000461"/>
    </source>
</evidence>
<evidence type="ECO:0000256" key="8">
    <source>
        <dbReference type="ARBA" id="ARBA00023033"/>
    </source>
</evidence>
<dbReference type="InterPro" id="IPR036396">
    <property type="entry name" value="Cyt_P450_sf"/>
</dbReference>
<dbReference type="GeneID" id="64663972"/>
<gene>
    <name evidence="11" type="ORF">F5891DRAFT_1238149</name>
</gene>
<dbReference type="GO" id="GO:0020037">
    <property type="term" value="F:heme binding"/>
    <property type="evidence" value="ECO:0007669"/>
    <property type="project" value="InterPro"/>
</dbReference>
<keyword evidence="12" id="KW-1185">Reference proteome</keyword>
<sequence length="538" mass="60234">MASAVDGHLATLAGISLSLAAITALRRFIKKQQNNPSFPPGPVPLPLLGNVLSVDAQEPWLTYTKWGTAYGDLVFVRILGQEMVVVNSEHMIAEALLDKRSRIYSDRPYLATLEPYGLSVNFAFIGYGDEWRLCRRLFHQTFRPESAVKFRPMQIRRAREIVVNLVDDPQRYHDHFATFSLSVVMSAVYGYDISARDDPLVQIVVKALNPSSAVLTPERALILKTFPFLLRLPDWCWGSSIKRSARASTERVNEMADLPFQYVQQHMTDSSFLAQSSMVAENLRRMETQEEASKPAFENALKKAATSAISASYETTSAVLMVFVLAMVLYPDVQKRAQAEIDSVVGRERLPTFEDRVSLPYIGAVVRETFRWQPVSPLGVSHATSSDDVYDGYFIPKASTQESFIISRIRRNHHVQHMRYPDASRFIPERFIDVNGALTDDDPAQYFFGFGRRVCPGRYTADASAWSAIVTMLAALDISSAKDDQGKAISFTPTFITGLVRYSTRTSFPLVTNTFVVSATLLSPLAGFQYGPTFIQTL</sequence>
<evidence type="ECO:0000313" key="11">
    <source>
        <dbReference type="EMBL" id="KAG1906462.1"/>
    </source>
</evidence>
<dbReference type="GO" id="GO:0005506">
    <property type="term" value="F:iron ion binding"/>
    <property type="evidence" value="ECO:0007669"/>
    <property type="project" value="InterPro"/>
</dbReference>
<keyword evidence="5 9" id="KW-0479">Metal-binding</keyword>
<comment type="pathway">
    <text evidence="2">Secondary metabolite biosynthesis.</text>
</comment>
<comment type="caution">
    <text evidence="11">The sequence shown here is derived from an EMBL/GenBank/DDBJ whole genome shotgun (WGS) entry which is preliminary data.</text>
</comment>
<accession>A0AAD4HRU8</accession>
<comment type="similarity">
    <text evidence="3 10">Belongs to the cytochrome P450 family.</text>
</comment>
<evidence type="ECO:0000256" key="9">
    <source>
        <dbReference type="PIRSR" id="PIRSR602401-1"/>
    </source>
</evidence>
<dbReference type="Pfam" id="PF00067">
    <property type="entry name" value="p450"/>
    <property type="match status" value="1"/>
</dbReference>
<keyword evidence="7 9" id="KW-0408">Iron</keyword>
<proteinExistence type="inferred from homology"/>
<dbReference type="SUPFAM" id="SSF48264">
    <property type="entry name" value="Cytochrome P450"/>
    <property type="match status" value="1"/>
</dbReference>
<organism evidence="11 12">
    <name type="scientific">Suillus fuscotomentosus</name>
    <dbReference type="NCBI Taxonomy" id="1912939"/>
    <lineage>
        <taxon>Eukaryota</taxon>
        <taxon>Fungi</taxon>
        <taxon>Dikarya</taxon>
        <taxon>Basidiomycota</taxon>
        <taxon>Agaricomycotina</taxon>
        <taxon>Agaricomycetes</taxon>
        <taxon>Agaricomycetidae</taxon>
        <taxon>Boletales</taxon>
        <taxon>Suillineae</taxon>
        <taxon>Suillaceae</taxon>
        <taxon>Suillus</taxon>
    </lineage>
</organism>
<dbReference type="Gene3D" id="1.10.630.10">
    <property type="entry name" value="Cytochrome P450"/>
    <property type="match status" value="1"/>
</dbReference>
<evidence type="ECO:0000256" key="7">
    <source>
        <dbReference type="ARBA" id="ARBA00023004"/>
    </source>
</evidence>
<dbReference type="AlphaFoldDB" id="A0AAD4HRU8"/>
<dbReference type="PANTHER" id="PTHR46300">
    <property type="entry name" value="P450, PUTATIVE (EUROFUNG)-RELATED-RELATED"/>
    <property type="match status" value="1"/>
</dbReference>
<feature type="binding site" description="axial binding residue" evidence="9">
    <location>
        <position position="455"/>
    </location>
    <ligand>
        <name>heme</name>
        <dbReference type="ChEBI" id="CHEBI:30413"/>
    </ligand>
    <ligandPart>
        <name>Fe</name>
        <dbReference type="ChEBI" id="CHEBI:18248"/>
    </ligandPart>
</feature>
<evidence type="ECO:0000256" key="6">
    <source>
        <dbReference type="ARBA" id="ARBA00023002"/>
    </source>
</evidence>
<dbReference type="InterPro" id="IPR002401">
    <property type="entry name" value="Cyt_P450_E_grp-I"/>
</dbReference>
<dbReference type="GO" id="GO:0016705">
    <property type="term" value="F:oxidoreductase activity, acting on paired donors, with incorporation or reduction of molecular oxygen"/>
    <property type="evidence" value="ECO:0007669"/>
    <property type="project" value="InterPro"/>
</dbReference>
<keyword evidence="4 9" id="KW-0349">Heme</keyword>
<keyword evidence="6 10" id="KW-0560">Oxidoreductase</keyword>
<dbReference type="InterPro" id="IPR001128">
    <property type="entry name" value="Cyt_P450"/>
</dbReference>
<keyword evidence="8 10" id="KW-0503">Monooxygenase</keyword>
<dbReference type="CDD" id="cd11065">
    <property type="entry name" value="CYP64-like"/>
    <property type="match status" value="1"/>
</dbReference>
<evidence type="ECO:0000256" key="3">
    <source>
        <dbReference type="ARBA" id="ARBA00010617"/>
    </source>
</evidence>
<dbReference type="PRINTS" id="PR00463">
    <property type="entry name" value="EP450I"/>
</dbReference>
<evidence type="ECO:0000256" key="5">
    <source>
        <dbReference type="ARBA" id="ARBA00022723"/>
    </source>
</evidence>
<evidence type="ECO:0000256" key="4">
    <source>
        <dbReference type="ARBA" id="ARBA00022617"/>
    </source>
</evidence>
<dbReference type="Proteomes" id="UP001195769">
    <property type="component" value="Unassembled WGS sequence"/>
</dbReference>
<name>A0AAD4HRU8_9AGAM</name>
<evidence type="ECO:0000256" key="2">
    <source>
        <dbReference type="ARBA" id="ARBA00005179"/>
    </source>
</evidence>
<dbReference type="GO" id="GO:0004497">
    <property type="term" value="F:monooxygenase activity"/>
    <property type="evidence" value="ECO:0007669"/>
    <property type="project" value="UniProtKB-KW"/>
</dbReference>
<dbReference type="RefSeq" id="XP_041232037.1">
    <property type="nucleotide sequence ID" value="XM_041369674.1"/>
</dbReference>
<protein>
    <submittedName>
        <fullName evidence="11">Cytochrome P450</fullName>
    </submittedName>
</protein>
<dbReference type="PROSITE" id="PS00086">
    <property type="entry name" value="CYTOCHROME_P450"/>
    <property type="match status" value="1"/>
</dbReference>
<evidence type="ECO:0000313" key="12">
    <source>
        <dbReference type="Proteomes" id="UP001195769"/>
    </source>
</evidence>
<dbReference type="InterPro" id="IPR050364">
    <property type="entry name" value="Cytochrome_P450_fung"/>
</dbReference>
<reference evidence="11" key="1">
    <citation type="journal article" date="2020" name="New Phytol.">
        <title>Comparative genomics reveals dynamic genome evolution in host specialist ectomycorrhizal fungi.</title>
        <authorList>
            <person name="Lofgren L.A."/>
            <person name="Nguyen N.H."/>
            <person name="Vilgalys R."/>
            <person name="Ruytinx J."/>
            <person name="Liao H.L."/>
            <person name="Branco S."/>
            <person name="Kuo A."/>
            <person name="LaButti K."/>
            <person name="Lipzen A."/>
            <person name="Andreopoulos W."/>
            <person name="Pangilinan J."/>
            <person name="Riley R."/>
            <person name="Hundley H."/>
            <person name="Na H."/>
            <person name="Barry K."/>
            <person name="Grigoriev I.V."/>
            <person name="Stajich J.E."/>
            <person name="Kennedy P.G."/>
        </authorList>
    </citation>
    <scope>NUCLEOTIDE SEQUENCE</scope>
    <source>
        <strain evidence="11">FC203</strain>
    </source>
</reference>
<comment type="cofactor">
    <cofactor evidence="1 9">
        <name>heme</name>
        <dbReference type="ChEBI" id="CHEBI:30413"/>
    </cofactor>
</comment>
<dbReference type="EMBL" id="JABBWK010000004">
    <property type="protein sequence ID" value="KAG1906462.1"/>
    <property type="molecule type" value="Genomic_DNA"/>
</dbReference>
<dbReference type="InterPro" id="IPR017972">
    <property type="entry name" value="Cyt_P450_CS"/>
</dbReference>